<comment type="caution">
    <text evidence="3">The sequence shown here is derived from an EMBL/GenBank/DDBJ whole genome shotgun (WGS) entry which is preliminary data.</text>
</comment>
<gene>
    <name evidence="3" type="ORF">DYI23_16070</name>
</gene>
<protein>
    <submittedName>
        <fullName evidence="3">VWA domain-containing protein</fullName>
    </submittedName>
</protein>
<keyword evidence="1" id="KW-0812">Transmembrane</keyword>
<reference evidence="3" key="2">
    <citation type="journal article" date="2021" name="Microorganisms">
        <title>Bacterial Dimethylsulfoniopropionate Biosynthesis in the East China Sea.</title>
        <authorList>
            <person name="Liu J."/>
            <person name="Zhang Y."/>
            <person name="Liu J."/>
            <person name="Zhong H."/>
            <person name="Williams B.T."/>
            <person name="Zheng Y."/>
            <person name="Curson A.R.J."/>
            <person name="Sun C."/>
            <person name="Sun H."/>
            <person name="Song D."/>
            <person name="Wagner Mackenzie B."/>
            <person name="Bermejo Martinez A."/>
            <person name="Todd J.D."/>
            <person name="Zhang X.H."/>
        </authorList>
    </citation>
    <scope>NUCLEOTIDE SEQUENCE</scope>
    <source>
        <strain evidence="3">AESS21</strain>
    </source>
</reference>
<evidence type="ECO:0000259" key="2">
    <source>
        <dbReference type="Pfam" id="PF13400"/>
    </source>
</evidence>
<dbReference type="InterPro" id="IPR036465">
    <property type="entry name" value="vWFA_dom_sf"/>
</dbReference>
<sequence length="497" mass="53782">MLKAFSRRIARSSQKLVDDTRGAILPIFAMMSLVVIVVAGAGIDYGRAINDREVMANALDAAALAVAAELSTTIMTDDEIEEMLEEVFAANLSALGLSAAAVSNMDFTVNPDEGVVSVSTSISVPTYFIGLGGIGPDSIDVASSTEVNYSKFDVELALVLDVTGSMGGDIGSLKTASQELLDTLIPEGTSESDSKVRISMIPYSEGVNLGSYASTVTNGSAGSRNCVTEREGDEQFTDATYDYDDENSDFFGGGSGSSVDRYGNVSIDSVGDCSSSSKLIPLTSDRDTLEDAIDDLSTNGRTAGQTGIAWGWYTLSPNWADLWPSDSEPAPYGSGSSSDEALKFAILMTDGDFNNFYYKYTVEEEVEAEEECEWVKTTYTYTNWKGKEKTKTEWVEECEVIKEAYTVSTEYWVEEDNESGFTGTPSVRAKAYCDAMKEKNISIYSIYFDTGGSGSPEKVMEYCADDDDSFYYADSQDELINAFGNIAKKIQSIYLAK</sequence>
<evidence type="ECO:0000313" key="4">
    <source>
        <dbReference type="Proteomes" id="UP000705379"/>
    </source>
</evidence>
<dbReference type="RefSeq" id="WP_213217113.1">
    <property type="nucleotide sequence ID" value="NZ_JBDWBU010000200.1"/>
</dbReference>
<name>A0A944GUP5_9HYPH</name>
<evidence type="ECO:0000313" key="3">
    <source>
        <dbReference type="EMBL" id="MBS8261745.1"/>
    </source>
</evidence>
<dbReference type="InterPro" id="IPR028087">
    <property type="entry name" value="Tad_N"/>
</dbReference>
<dbReference type="Pfam" id="PF13400">
    <property type="entry name" value="Tad"/>
    <property type="match status" value="1"/>
</dbReference>
<organism evidence="3 4">
    <name type="scientific">Roseibium polysiphoniae</name>
    <dbReference type="NCBI Taxonomy" id="2571221"/>
    <lineage>
        <taxon>Bacteria</taxon>
        <taxon>Pseudomonadati</taxon>
        <taxon>Pseudomonadota</taxon>
        <taxon>Alphaproteobacteria</taxon>
        <taxon>Hyphomicrobiales</taxon>
        <taxon>Stappiaceae</taxon>
        <taxon>Roseibium</taxon>
    </lineage>
</organism>
<dbReference type="EMBL" id="QTKU01000004">
    <property type="protein sequence ID" value="MBS8261745.1"/>
    <property type="molecule type" value="Genomic_DNA"/>
</dbReference>
<reference evidence="3" key="1">
    <citation type="submission" date="2018-08" db="EMBL/GenBank/DDBJ databases">
        <authorList>
            <person name="Jin W."/>
            <person name="Wang H."/>
            <person name="Yang Y."/>
            <person name="Li M."/>
            <person name="Liu J."/>
        </authorList>
    </citation>
    <scope>NUCLEOTIDE SEQUENCE</scope>
    <source>
        <strain evidence="3">AESS21</strain>
    </source>
</reference>
<keyword evidence="1" id="KW-0472">Membrane</keyword>
<dbReference type="SUPFAM" id="SSF53300">
    <property type="entry name" value="vWA-like"/>
    <property type="match status" value="1"/>
</dbReference>
<dbReference type="AlphaFoldDB" id="A0A944GUP5"/>
<feature type="domain" description="Putative Flp pilus-assembly TadG-like N-terminal" evidence="2">
    <location>
        <begin position="22"/>
        <end position="68"/>
    </location>
</feature>
<keyword evidence="1" id="KW-1133">Transmembrane helix</keyword>
<feature type="transmembrane region" description="Helical" evidence="1">
    <location>
        <begin position="21"/>
        <end position="43"/>
    </location>
</feature>
<evidence type="ECO:0000256" key="1">
    <source>
        <dbReference type="SAM" id="Phobius"/>
    </source>
</evidence>
<dbReference type="Gene3D" id="3.40.50.410">
    <property type="entry name" value="von Willebrand factor, type A domain"/>
    <property type="match status" value="1"/>
</dbReference>
<accession>A0A944GUP5</accession>
<proteinExistence type="predicted"/>
<dbReference type="Proteomes" id="UP000705379">
    <property type="component" value="Unassembled WGS sequence"/>
</dbReference>